<dbReference type="InterPro" id="IPR003337">
    <property type="entry name" value="Trehalose_PPase"/>
</dbReference>
<comment type="similarity">
    <text evidence="3">Belongs to the glycosyltransferase 20 family.</text>
</comment>
<dbReference type="Pfam" id="PF02358">
    <property type="entry name" value="Trehalose_PPase"/>
    <property type="match status" value="1"/>
</dbReference>
<comment type="caution">
    <text evidence="10">The sequence shown here is derived from an EMBL/GenBank/DDBJ whole genome shotgun (WGS) entry which is preliminary data.</text>
</comment>
<evidence type="ECO:0000256" key="6">
    <source>
        <dbReference type="ARBA" id="ARBA00022679"/>
    </source>
</evidence>
<evidence type="ECO:0000313" key="10">
    <source>
        <dbReference type="EMBL" id="CAG8644408.1"/>
    </source>
</evidence>
<dbReference type="GO" id="GO:0005829">
    <property type="term" value="C:cytosol"/>
    <property type="evidence" value="ECO:0007669"/>
    <property type="project" value="TreeGrafter"/>
</dbReference>
<dbReference type="Proteomes" id="UP000789342">
    <property type="component" value="Unassembled WGS sequence"/>
</dbReference>
<keyword evidence="11" id="KW-1185">Reference proteome</keyword>
<dbReference type="AlphaFoldDB" id="A0A9N9H0W0"/>
<evidence type="ECO:0000256" key="7">
    <source>
        <dbReference type="ARBA" id="ARBA00024331"/>
    </source>
</evidence>
<comment type="catalytic activity">
    <reaction evidence="9">
        <text>D-glucose 6-phosphate + UDP-alpha-D-glucose = alpha,alpha-trehalose 6-phosphate + UDP + H(+)</text>
        <dbReference type="Rhea" id="RHEA:18889"/>
        <dbReference type="ChEBI" id="CHEBI:15378"/>
        <dbReference type="ChEBI" id="CHEBI:58223"/>
        <dbReference type="ChEBI" id="CHEBI:58429"/>
        <dbReference type="ChEBI" id="CHEBI:58885"/>
        <dbReference type="ChEBI" id="CHEBI:61548"/>
        <dbReference type="EC" id="2.4.1.15"/>
    </reaction>
</comment>
<evidence type="ECO:0000256" key="4">
    <source>
        <dbReference type="ARBA" id="ARBA00012538"/>
    </source>
</evidence>
<sequence>MSKIHVNEALSTLDGNITRLLVVSNRLPVTVTKVNEEYTFKMSSGGLVSALSGLKKMMSFTWIGWPGISIPEGERKIVTTKLEAHSCLPVFVDDDLADRHYNGFSNSILWPLFHYYPGEIAFNQDDWDAYELVNSLFADAIINIVQDGDLIWVQDYHLMLLPSMLRGRLGESKPNIKIGFFLHTPFPSSEVYRILPVRKEILNGVLNSDLVGFQTYDYARHFLSSCTLILGLSTMPNSVDYEDRHVHIGTFPIGIDPEKFAEGLTQPKIQERIKTLEKKFEGIKLIVGVDRLDYIKGVQHKINAFEVFLSEHPEWIGKVVLVQVAVPSRQDVEKYKDVRVKVNELVGRTNGQFGTIEFTPIHFMHKSVSFDELVALYAISDVCLVSSTRDGMNLVSYEYVSCQEKRHGVLILSEFAGAAQSLNGSLIVNPWNTEDVANAIHEAVTMPDSLRKSNHQKLYRYVNKYTAANWGTSFVNELKRVGKEHGVREQIRYLKFSQTTKAAKSAKNRIILLDYDGTLVSTQVLPELANPSSSILKVLKKLQSKPNTYIYILSGRGRTHLDQWFESVGVGLSAEHGCYYKHPRGKVNFITTRISDAKTKNETNGWYRLVEKVDPTWKGIILPLLLHYTERTPGSFIEEKEVNVVWNYQSADPEFGNWQAIELQVNLEKLLSRMPLTIALVNKTLEVRPKTVDKSTAVRAIIKDLNQSRDDVDFILCIGDSKTDEPVFSLLKELMPNCYTSTVGKKQTEAKYYLENVEDVRRLLGTLVHEL</sequence>
<dbReference type="GO" id="GO:0005992">
    <property type="term" value="P:trehalose biosynthetic process"/>
    <property type="evidence" value="ECO:0007669"/>
    <property type="project" value="InterPro"/>
</dbReference>
<dbReference type="CDD" id="cd03788">
    <property type="entry name" value="GT20_TPS"/>
    <property type="match status" value="1"/>
</dbReference>
<dbReference type="InterPro" id="IPR036412">
    <property type="entry name" value="HAD-like_sf"/>
</dbReference>
<dbReference type="InterPro" id="IPR006379">
    <property type="entry name" value="HAD-SF_hydro_IIB"/>
</dbReference>
<gene>
    <name evidence="10" type="ORF">AMORRO_LOCUS9666</name>
</gene>
<dbReference type="Gene3D" id="3.40.50.1000">
    <property type="entry name" value="HAD superfamily/HAD-like"/>
    <property type="match status" value="2"/>
</dbReference>
<dbReference type="FunFam" id="3.40.50.2000:FF:000007">
    <property type="entry name" value="Trehalose-6-phosphate synthase"/>
    <property type="match status" value="1"/>
</dbReference>
<protein>
    <recommendedName>
        <fullName evidence="4">alpha,alpha-trehalose-phosphate synthase (UDP-forming)</fullName>
        <ecNumber evidence="4">2.4.1.15</ecNumber>
    </recommendedName>
    <alternativeName>
        <fullName evidence="8">UDP-glucose-glucosephosphate glucosyltransferase</fullName>
    </alternativeName>
</protein>
<organism evidence="10 11">
    <name type="scientific">Acaulospora morrowiae</name>
    <dbReference type="NCBI Taxonomy" id="94023"/>
    <lineage>
        <taxon>Eukaryota</taxon>
        <taxon>Fungi</taxon>
        <taxon>Fungi incertae sedis</taxon>
        <taxon>Mucoromycota</taxon>
        <taxon>Glomeromycotina</taxon>
        <taxon>Glomeromycetes</taxon>
        <taxon>Diversisporales</taxon>
        <taxon>Acaulosporaceae</taxon>
        <taxon>Acaulospora</taxon>
    </lineage>
</organism>
<evidence type="ECO:0000256" key="8">
    <source>
        <dbReference type="ARBA" id="ARBA00029654"/>
    </source>
</evidence>
<dbReference type="FunFam" id="3.40.50.1000:FF:000052">
    <property type="entry name" value="Alpha,alpha-trehalose-phosphate synthase [UDP-forming] 6"/>
    <property type="match status" value="1"/>
</dbReference>
<evidence type="ECO:0000256" key="5">
    <source>
        <dbReference type="ARBA" id="ARBA00022676"/>
    </source>
</evidence>
<dbReference type="SUPFAM" id="SSF56784">
    <property type="entry name" value="HAD-like"/>
    <property type="match status" value="1"/>
</dbReference>
<dbReference type="NCBIfam" id="NF011071">
    <property type="entry name" value="PRK14501.1"/>
    <property type="match status" value="1"/>
</dbReference>
<dbReference type="GO" id="GO:0005946">
    <property type="term" value="C:alpha,alpha-trehalose-phosphate synthase complex (UDP-forming)"/>
    <property type="evidence" value="ECO:0007669"/>
    <property type="project" value="TreeGrafter"/>
</dbReference>
<evidence type="ECO:0000256" key="9">
    <source>
        <dbReference type="ARBA" id="ARBA00048039"/>
    </source>
</evidence>
<dbReference type="GO" id="GO:0003825">
    <property type="term" value="F:alpha,alpha-trehalose-phosphate synthase (UDP-forming) activity"/>
    <property type="evidence" value="ECO:0007669"/>
    <property type="project" value="UniProtKB-EC"/>
</dbReference>
<dbReference type="NCBIfam" id="TIGR01484">
    <property type="entry name" value="HAD-SF-IIB"/>
    <property type="match status" value="1"/>
</dbReference>
<comment type="similarity">
    <text evidence="1">In the N-terminal section; belongs to the glycosyltransferase 20 family.</text>
</comment>
<dbReference type="InterPro" id="IPR012766">
    <property type="entry name" value="Trehalose_OtsA"/>
</dbReference>
<evidence type="ECO:0000256" key="1">
    <source>
        <dbReference type="ARBA" id="ARBA00005409"/>
    </source>
</evidence>
<proteinExistence type="inferred from homology"/>
<keyword evidence="5" id="KW-0328">Glycosyltransferase</keyword>
<dbReference type="OrthoDB" id="755951at2759"/>
<comment type="pathway">
    <text evidence="7">Carbohydrate biosynthesis.</text>
</comment>
<dbReference type="Gene3D" id="3.40.50.2000">
    <property type="entry name" value="Glycogen Phosphorylase B"/>
    <property type="match status" value="2"/>
</dbReference>
<keyword evidence="6" id="KW-0808">Transferase</keyword>
<dbReference type="EMBL" id="CAJVPV010009706">
    <property type="protein sequence ID" value="CAG8644408.1"/>
    <property type="molecule type" value="Genomic_DNA"/>
</dbReference>
<evidence type="ECO:0000256" key="2">
    <source>
        <dbReference type="ARBA" id="ARBA00006330"/>
    </source>
</evidence>
<dbReference type="PANTHER" id="PTHR10788:SF106">
    <property type="entry name" value="BCDNA.GH08860"/>
    <property type="match status" value="1"/>
</dbReference>
<dbReference type="InterPro" id="IPR023214">
    <property type="entry name" value="HAD_sf"/>
</dbReference>
<dbReference type="Pfam" id="PF00982">
    <property type="entry name" value="Glyco_transf_20"/>
    <property type="match status" value="1"/>
</dbReference>
<dbReference type="PANTHER" id="PTHR10788">
    <property type="entry name" value="TREHALOSE-6-PHOSPHATE SYNTHASE"/>
    <property type="match status" value="1"/>
</dbReference>
<accession>A0A9N9H0W0</accession>
<dbReference type="FunFam" id="3.40.50.2000:FF:000035">
    <property type="entry name" value="Trehalose-6-phosphate synthase"/>
    <property type="match status" value="1"/>
</dbReference>
<reference evidence="10" key="1">
    <citation type="submission" date="2021-06" db="EMBL/GenBank/DDBJ databases">
        <authorList>
            <person name="Kallberg Y."/>
            <person name="Tangrot J."/>
            <person name="Rosling A."/>
        </authorList>
    </citation>
    <scope>NUCLEOTIDE SEQUENCE</scope>
    <source>
        <strain evidence="10">CL551</strain>
    </source>
</reference>
<dbReference type="NCBIfam" id="TIGR02400">
    <property type="entry name" value="trehalose_OtsA"/>
    <property type="match status" value="1"/>
</dbReference>
<dbReference type="GO" id="GO:0004805">
    <property type="term" value="F:trehalose-phosphatase activity"/>
    <property type="evidence" value="ECO:0007669"/>
    <property type="project" value="TreeGrafter"/>
</dbReference>
<comment type="similarity">
    <text evidence="2">In the C-terminal section; belongs to the trehalose phosphatase family.</text>
</comment>
<dbReference type="EC" id="2.4.1.15" evidence="4"/>
<evidence type="ECO:0000313" key="11">
    <source>
        <dbReference type="Proteomes" id="UP000789342"/>
    </source>
</evidence>
<evidence type="ECO:0000256" key="3">
    <source>
        <dbReference type="ARBA" id="ARBA00008799"/>
    </source>
</evidence>
<dbReference type="NCBIfam" id="TIGR00685">
    <property type="entry name" value="T6PP"/>
    <property type="match status" value="1"/>
</dbReference>
<name>A0A9N9H0W0_9GLOM</name>
<dbReference type="InterPro" id="IPR001830">
    <property type="entry name" value="Glyco_trans_20"/>
</dbReference>
<dbReference type="CDD" id="cd01627">
    <property type="entry name" value="HAD_TPP"/>
    <property type="match status" value="1"/>
</dbReference>
<dbReference type="SUPFAM" id="SSF53756">
    <property type="entry name" value="UDP-Glycosyltransferase/glycogen phosphorylase"/>
    <property type="match status" value="1"/>
</dbReference>